<keyword evidence="13" id="KW-1185">Reference proteome</keyword>
<keyword evidence="7" id="KW-0677">Repeat</keyword>
<evidence type="ECO:0000256" key="7">
    <source>
        <dbReference type="ARBA" id="ARBA00022737"/>
    </source>
</evidence>
<reference evidence="12 13" key="1">
    <citation type="submission" date="2021-03" db="EMBL/GenBank/DDBJ databases">
        <authorList>
            <person name="King G.J."/>
            <person name="Bancroft I."/>
            <person name="Baten A."/>
            <person name="Bloomfield J."/>
            <person name="Borpatragohain P."/>
            <person name="He Z."/>
            <person name="Irish N."/>
            <person name="Irwin J."/>
            <person name="Liu K."/>
            <person name="Mauleon R.P."/>
            <person name="Moore J."/>
            <person name="Morris R."/>
            <person name="Ostergaard L."/>
            <person name="Wang B."/>
            <person name="Wells R."/>
        </authorList>
    </citation>
    <scope>NUCLEOTIDE SEQUENCE [LARGE SCALE GENOMIC DNA]</scope>
    <source>
        <strain evidence="12">R-o-18</strain>
        <tissue evidence="12">Leaf</tissue>
    </source>
</reference>
<dbReference type="InterPro" id="IPR004316">
    <property type="entry name" value="SWEET_rpt"/>
</dbReference>
<feature type="transmembrane region" description="Helical" evidence="11">
    <location>
        <begin position="471"/>
        <end position="494"/>
    </location>
</feature>
<dbReference type="Pfam" id="PF03083">
    <property type="entry name" value="MtN3_slv"/>
    <property type="match status" value="2"/>
</dbReference>
<keyword evidence="5" id="KW-0762">Sugar transport</keyword>
<evidence type="ECO:0000256" key="10">
    <source>
        <dbReference type="ARBA" id="ARBA00037238"/>
    </source>
</evidence>
<evidence type="ECO:0000256" key="6">
    <source>
        <dbReference type="ARBA" id="ARBA00022692"/>
    </source>
</evidence>
<sequence length="508" mass="56580">MKCSLWVFYGLPLVQKDSILVTTSNGVGLVIEAIYLAVFLFYCDKDLQLERIQATGACLIVEIGVLCLFYGHTLLFLENVSARRKLVGVVCTVYTIIMHGLLALQTEDDDEQFRCMYLPFWFSFTNFINAGIWIAYSVIYKIDVYVLVVNVVGALACAIRLIILCCSAVRCLLLSKRVVPCSSVPVSPAVTTWIIKRVGLSNVLHQVNLYPVSLYRTRGSLSQGLLPKSATVLLGSSNFKFRELRSQLSLPFAGSTVQERGVARFARYYVIAASPSHYAVSSIDGSSQSRLCSPLTPSPHLIATLPKFSISRLYQLLSFRDCTVDDSVCSPTPAASLHSTATSGDPSIFRDSFQLRSKPIRWVLQRRSRLFGVLSNAGSRTTSEDFLRVSSLLSHFYLSLVLVMLPYQLSVEYLSGCNQFSPADPYKPKFIQIYKNKSVDEDFPKHSHVVMVMKCSLWVLYGLPLVQKDGILVTTSNGVGLLIEAIYLVVYFIYCDKEAERVSSIINA</sequence>
<dbReference type="Proteomes" id="UP000823674">
    <property type="component" value="Chromosome A05"/>
</dbReference>
<feature type="transmembrane region" description="Helical" evidence="11">
    <location>
        <begin position="116"/>
        <end position="139"/>
    </location>
</feature>
<gene>
    <name evidence="12" type="primary">A05p050870.1_BraROA</name>
    <name evidence="12" type="ORF">IGI04_020887</name>
</gene>
<dbReference type="PANTHER" id="PTHR10791:SF30">
    <property type="entry name" value="SUGAR TRANSPORTER SWEET1"/>
    <property type="match status" value="1"/>
</dbReference>
<feature type="transmembrane region" description="Helical" evidence="11">
    <location>
        <begin position="145"/>
        <end position="169"/>
    </location>
</feature>
<evidence type="ECO:0000313" key="12">
    <source>
        <dbReference type="EMBL" id="KAG5399073.1"/>
    </source>
</evidence>
<name>A0ABQ7MLK8_BRACM</name>
<dbReference type="Gene3D" id="1.20.1280.290">
    <property type="match status" value="1"/>
</dbReference>
<evidence type="ECO:0000256" key="1">
    <source>
        <dbReference type="ARBA" id="ARBA00004651"/>
    </source>
</evidence>
<keyword evidence="8 11" id="KW-1133">Transmembrane helix</keyword>
<comment type="similarity">
    <text evidence="2">Belongs to the SWEET sugar transporter family.</text>
</comment>
<organism evidence="12 13">
    <name type="scientific">Brassica rapa subsp. trilocularis</name>
    <dbReference type="NCBI Taxonomy" id="1813537"/>
    <lineage>
        <taxon>Eukaryota</taxon>
        <taxon>Viridiplantae</taxon>
        <taxon>Streptophyta</taxon>
        <taxon>Embryophyta</taxon>
        <taxon>Tracheophyta</taxon>
        <taxon>Spermatophyta</taxon>
        <taxon>Magnoliopsida</taxon>
        <taxon>eudicotyledons</taxon>
        <taxon>Gunneridae</taxon>
        <taxon>Pentapetalae</taxon>
        <taxon>rosids</taxon>
        <taxon>malvids</taxon>
        <taxon>Brassicales</taxon>
        <taxon>Brassicaceae</taxon>
        <taxon>Brassiceae</taxon>
        <taxon>Brassica</taxon>
    </lineage>
</organism>
<accession>A0ABQ7MLK8</accession>
<evidence type="ECO:0008006" key="14">
    <source>
        <dbReference type="Google" id="ProtNLM"/>
    </source>
</evidence>
<dbReference type="InterPro" id="IPR047664">
    <property type="entry name" value="SWEET"/>
</dbReference>
<feature type="transmembrane region" description="Helical" evidence="11">
    <location>
        <begin position="86"/>
        <end position="104"/>
    </location>
</feature>
<dbReference type="PANTHER" id="PTHR10791">
    <property type="entry name" value="RAG1-ACTIVATING PROTEIN 1"/>
    <property type="match status" value="1"/>
</dbReference>
<dbReference type="EMBL" id="JADBGQ010000005">
    <property type="protein sequence ID" value="KAG5399073.1"/>
    <property type="molecule type" value="Genomic_DNA"/>
</dbReference>
<evidence type="ECO:0000256" key="4">
    <source>
        <dbReference type="ARBA" id="ARBA00022475"/>
    </source>
</evidence>
<comment type="function">
    <text evidence="10">Mediates both low-affinity uptake and efflux of sugar across the plasma membrane.</text>
</comment>
<feature type="transmembrane region" description="Helical" evidence="11">
    <location>
        <begin position="386"/>
        <end position="405"/>
    </location>
</feature>
<evidence type="ECO:0000256" key="8">
    <source>
        <dbReference type="ARBA" id="ARBA00022989"/>
    </source>
</evidence>
<feature type="transmembrane region" description="Helical" evidence="11">
    <location>
        <begin position="55"/>
        <end position="74"/>
    </location>
</feature>
<protein>
    <recommendedName>
        <fullName evidence="14">Bidirectional sugar transporter SWEET</fullName>
    </recommendedName>
</protein>
<comment type="caution">
    <text evidence="12">The sequence shown here is derived from an EMBL/GenBank/DDBJ whole genome shotgun (WGS) entry which is preliminary data.</text>
</comment>
<comment type="subcellular location">
    <subcellularLocation>
        <location evidence="1">Cell membrane</location>
        <topology evidence="1">Multi-pass membrane protein</topology>
    </subcellularLocation>
</comment>
<evidence type="ECO:0000256" key="5">
    <source>
        <dbReference type="ARBA" id="ARBA00022597"/>
    </source>
</evidence>
<evidence type="ECO:0000256" key="9">
    <source>
        <dbReference type="ARBA" id="ARBA00023136"/>
    </source>
</evidence>
<proteinExistence type="inferred from homology"/>
<keyword evidence="4" id="KW-1003">Cell membrane</keyword>
<evidence type="ECO:0000313" key="13">
    <source>
        <dbReference type="Proteomes" id="UP000823674"/>
    </source>
</evidence>
<keyword evidence="9 11" id="KW-0472">Membrane</keyword>
<feature type="transmembrane region" description="Helical" evidence="11">
    <location>
        <begin position="26"/>
        <end position="43"/>
    </location>
</feature>
<keyword evidence="6 11" id="KW-0812">Transmembrane</keyword>
<evidence type="ECO:0000256" key="2">
    <source>
        <dbReference type="ARBA" id="ARBA00007809"/>
    </source>
</evidence>
<evidence type="ECO:0000256" key="11">
    <source>
        <dbReference type="SAM" id="Phobius"/>
    </source>
</evidence>
<keyword evidence="3" id="KW-0813">Transport</keyword>
<evidence type="ECO:0000256" key="3">
    <source>
        <dbReference type="ARBA" id="ARBA00022448"/>
    </source>
</evidence>